<keyword evidence="10 12" id="KW-0486">Methionine biosynthesis</keyword>
<feature type="domain" description="Tetrahydrofolate dehydrogenase/cyclohydrolase catalytic" evidence="13">
    <location>
        <begin position="6"/>
        <end position="117"/>
    </location>
</feature>
<evidence type="ECO:0000256" key="5">
    <source>
        <dbReference type="ARBA" id="ARBA00022755"/>
    </source>
</evidence>
<dbReference type="UniPathway" id="UPA00193"/>
<gene>
    <name evidence="12" type="primary">folD</name>
    <name evidence="15" type="ORF">DT065_01325</name>
</gene>
<keyword evidence="4 12" id="KW-0028">Amino-acid biosynthesis</keyword>
<comment type="pathway">
    <text evidence="1 12">One-carbon metabolism; tetrahydrofolate interconversion.</text>
</comment>
<evidence type="ECO:0000259" key="14">
    <source>
        <dbReference type="Pfam" id="PF02882"/>
    </source>
</evidence>
<evidence type="ECO:0000256" key="6">
    <source>
        <dbReference type="ARBA" id="ARBA00022801"/>
    </source>
</evidence>
<evidence type="ECO:0000256" key="8">
    <source>
        <dbReference type="ARBA" id="ARBA00023002"/>
    </source>
</evidence>
<accession>A0A345BV11</accession>
<dbReference type="HAMAP" id="MF_01576">
    <property type="entry name" value="THF_DHG_CYH"/>
    <property type="match status" value="1"/>
</dbReference>
<feature type="domain" description="Tetrahydrofolate dehydrogenase/cyclohydrolase NAD(P)-binding" evidence="14">
    <location>
        <begin position="136"/>
        <end position="277"/>
    </location>
</feature>
<comment type="similarity">
    <text evidence="12">Belongs to the tetrahydrofolate dehydrogenase/cyclohydrolase family.</text>
</comment>
<dbReference type="EMBL" id="CP031092">
    <property type="protein sequence ID" value="AXF54792.1"/>
    <property type="molecule type" value="Genomic_DNA"/>
</dbReference>
<evidence type="ECO:0000256" key="3">
    <source>
        <dbReference type="ARBA" id="ARBA00022563"/>
    </source>
</evidence>
<dbReference type="GO" id="GO:0009086">
    <property type="term" value="P:methionine biosynthetic process"/>
    <property type="evidence" value="ECO:0007669"/>
    <property type="project" value="UniProtKB-KW"/>
</dbReference>
<dbReference type="InterPro" id="IPR020630">
    <property type="entry name" value="THF_DH/CycHdrlase_cat_dom"/>
</dbReference>
<evidence type="ECO:0000313" key="16">
    <source>
        <dbReference type="Proteomes" id="UP000252100"/>
    </source>
</evidence>
<dbReference type="InterPro" id="IPR046346">
    <property type="entry name" value="Aminoacid_DH-like_N_sf"/>
</dbReference>
<dbReference type="InterPro" id="IPR020631">
    <property type="entry name" value="THF_DH/CycHdrlase_NAD-bd_dom"/>
</dbReference>
<keyword evidence="11 12" id="KW-0511">Multifunctional enzyme</keyword>
<dbReference type="GO" id="GO:0004477">
    <property type="term" value="F:methenyltetrahydrofolate cyclohydrolase activity"/>
    <property type="evidence" value="ECO:0007669"/>
    <property type="project" value="UniProtKB-UniRule"/>
</dbReference>
<dbReference type="PROSITE" id="PS00767">
    <property type="entry name" value="THF_DHG_CYH_2"/>
    <property type="match status" value="1"/>
</dbReference>
<dbReference type="OrthoDB" id="9803580at2"/>
<comment type="function">
    <text evidence="12">Catalyzes the oxidation of 5,10-methylenetetrahydrofolate to 5,10-methenyltetrahydrofolate and then the hydrolysis of 5,10-methenyltetrahydrofolate to 10-formyltetrahydrofolate.</text>
</comment>
<dbReference type="FunFam" id="3.40.50.10860:FF:000005">
    <property type="entry name" value="C-1-tetrahydrofolate synthase, cytoplasmic, putative"/>
    <property type="match status" value="1"/>
</dbReference>
<dbReference type="InterPro" id="IPR000672">
    <property type="entry name" value="THF_DH/CycHdrlase"/>
</dbReference>
<sequence>MTAKIISGKELSTQLRSELAEEVPELKVTPSLAVILVGDDPASHSYVRGKEKACKTAGIHSIVKHHPSSLREDELMAEIDALNKDSSVHGILVQLPLPDHISENAVIERIAVNKDVDGFHPVNVGKLLTGKKAFTPCTPLGIMKMLEISGVDPRGKHAVVVGRSQLVGRPVGQLLLNEDATVTYCHSKTKDLASHTSRADILIAAAGRAGMIDETHVKEGAAVIDVGVNRVESTGKLIGDVQFEQVKEKAGWITPVPGGVGPMTITMLLHNTVEAARGTMVNDES</sequence>
<keyword evidence="9 12" id="KW-0368">Histidine biosynthesis</keyword>
<dbReference type="EC" id="1.5.1.5" evidence="12"/>
<comment type="catalytic activity">
    <reaction evidence="12">
        <text>(6R)-5,10-methenyltetrahydrofolate + H2O = (6R)-10-formyltetrahydrofolate + H(+)</text>
        <dbReference type="Rhea" id="RHEA:23700"/>
        <dbReference type="ChEBI" id="CHEBI:15377"/>
        <dbReference type="ChEBI" id="CHEBI:15378"/>
        <dbReference type="ChEBI" id="CHEBI:57455"/>
        <dbReference type="ChEBI" id="CHEBI:195366"/>
        <dbReference type="EC" id="3.5.4.9"/>
    </reaction>
</comment>
<comment type="catalytic activity">
    <reaction evidence="12">
        <text>(6R)-5,10-methylene-5,6,7,8-tetrahydrofolate + NADP(+) = (6R)-5,10-methenyltetrahydrofolate + NADPH</text>
        <dbReference type="Rhea" id="RHEA:22812"/>
        <dbReference type="ChEBI" id="CHEBI:15636"/>
        <dbReference type="ChEBI" id="CHEBI:57455"/>
        <dbReference type="ChEBI" id="CHEBI:57783"/>
        <dbReference type="ChEBI" id="CHEBI:58349"/>
        <dbReference type="EC" id="1.5.1.5"/>
    </reaction>
</comment>
<proteinExistence type="inferred from homology"/>
<dbReference type="KEGG" id="rue:DT065_01325"/>
<name>A0A345BV11_9BACI</name>
<dbReference type="InterPro" id="IPR020867">
    <property type="entry name" value="THF_DH/CycHdrlase_CS"/>
</dbReference>
<dbReference type="SUPFAM" id="SSF53223">
    <property type="entry name" value="Aminoacid dehydrogenase-like, N-terminal domain"/>
    <property type="match status" value="1"/>
</dbReference>
<dbReference type="NCBIfam" id="NF010783">
    <property type="entry name" value="PRK14186.1"/>
    <property type="match status" value="1"/>
</dbReference>
<keyword evidence="8 12" id="KW-0560">Oxidoreductase</keyword>
<dbReference type="PANTHER" id="PTHR48099">
    <property type="entry name" value="C-1-TETRAHYDROFOLATE SYNTHASE, CYTOPLASMIC-RELATED"/>
    <property type="match status" value="1"/>
</dbReference>
<dbReference type="RefSeq" id="WP_114370189.1">
    <property type="nucleotide sequence ID" value="NZ_CP031092.1"/>
</dbReference>
<dbReference type="Pfam" id="PF00763">
    <property type="entry name" value="THF_DHG_CYH"/>
    <property type="match status" value="1"/>
</dbReference>
<dbReference type="GO" id="GO:0035999">
    <property type="term" value="P:tetrahydrofolate interconversion"/>
    <property type="evidence" value="ECO:0007669"/>
    <property type="project" value="UniProtKB-UniRule"/>
</dbReference>
<evidence type="ECO:0000256" key="7">
    <source>
        <dbReference type="ARBA" id="ARBA00022857"/>
    </source>
</evidence>
<dbReference type="PRINTS" id="PR00085">
    <property type="entry name" value="THFDHDRGNASE"/>
</dbReference>
<dbReference type="CDD" id="cd01080">
    <property type="entry name" value="NAD_bind_m-THF_DH_Cyclohyd"/>
    <property type="match status" value="1"/>
</dbReference>
<keyword evidence="5 12" id="KW-0658">Purine biosynthesis</keyword>
<evidence type="ECO:0000256" key="1">
    <source>
        <dbReference type="ARBA" id="ARBA00004777"/>
    </source>
</evidence>
<keyword evidence="7 12" id="KW-0521">NADP</keyword>
<dbReference type="SUPFAM" id="SSF51735">
    <property type="entry name" value="NAD(P)-binding Rossmann-fold domains"/>
    <property type="match status" value="1"/>
</dbReference>
<dbReference type="Gene3D" id="3.40.50.720">
    <property type="entry name" value="NAD(P)-binding Rossmann-like Domain"/>
    <property type="match status" value="1"/>
</dbReference>
<organism evidence="15 16">
    <name type="scientific">Salicibibacter kimchii</name>
    <dbReference type="NCBI Taxonomy" id="2099786"/>
    <lineage>
        <taxon>Bacteria</taxon>
        <taxon>Bacillati</taxon>
        <taxon>Bacillota</taxon>
        <taxon>Bacilli</taxon>
        <taxon>Bacillales</taxon>
        <taxon>Bacillaceae</taxon>
        <taxon>Salicibibacter</taxon>
    </lineage>
</organism>
<evidence type="ECO:0000256" key="2">
    <source>
        <dbReference type="ARBA" id="ARBA00011738"/>
    </source>
</evidence>
<protein>
    <recommendedName>
        <fullName evidence="12">Bifunctional protein FolD</fullName>
    </recommendedName>
    <domain>
        <recommendedName>
            <fullName evidence="12">Methylenetetrahydrofolate dehydrogenase</fullName>
            <ecNumber evidence="12">1.5.1.5</ecNumber>
        </recommendedName>
    </domain>
    <domain>
        <recommendedName>
            <fullName evidence="12">Methenyltetrahydrofolate cyclohydrolase</fullName>
            <ecNumber evidence="12">3.5.4.9</ecNumber>
        </recommendedName>
    </domain>
</protein>
<evidence type="ECO:0000313" key="15">
    <source>
        <dbReference type="EMBL" id="AXF54792.1"/>
    </source>
</evidence>
<evidence type="ECO:0000259" key="13">
    <source>
        <dbReference type="Pfam" id="PF00763"/>
    </source>
</evidence>
<comment type="caution">
    <text evidence="12">Lacks conserved residue(s) required for the propagation of feature annotation.</text>
</comment>
<dbReference type="AlphaFoldDB" id="A0A345BV11"/>
<feature type="binding site" evidence="12">
    <location>
        <begin position="162"/>
        <end position="164"/>
    </location>
    <ligand>
        <name>NADP(+)</name>
        <dbReference type="ChEBI" id="CHEBI:58349"/>
    </ligand>
</feature>
<evidence type="ECO:0000256" key="10">
    <source>
        <dbReference type="ARBA" id="ARBA00023167"/>
    </source>
</evidence>
<dbReference type="EC" id="3.5.4.9" evidence="12"/>
<dbReference type="FunFam" id="3.40.50.720:FF:000094">
    <property type="entry name" value="Bifunctional protein FolD"/>
    <property type="match status" value="1"/>
</dbReference>
<dbReference type="GO" id="GO:0005829">
    <property type="term" value="C:cytosol"/>
    <property type="evidence" value="ECO:0007669"/>
    <property type="project" value="TreeGrafter"/>
</dbReference>
<dbReference type="GO" id="GO:0006164">
    <property type="term" value="P:purine nucleotide biosynthetic process"/>
    <property type="evidence" value="ECO:0007669"/>
    <property type="project" value="UniProtKB-KW"/>
</dbReference>
<dbReference type="PANTHER" id="PTHR48099:SF5">
    <property type="entry name" value="C-1-TETRAHYDROFOLATE SYNTHASE, CYTOPLASMIC"/>
    <property type="match status" value="1"/>
</dbReference>
<evidence type="ECO:0000256" key="12">
    <source>
        <dbReference type="HAMAP-Rule" id="MF_01576"/>
    </source>
</evidence>
<comment type="subunit">
    <text evidence="2 12">Homodimer.</text>
</comment>
<dbReference type="InterPro" id="IPR036291">
    <property type="entry name" value="NAD(P)-bd_dom_sf"/>
</dbReference>
<feature type="binding site" evidence="12">
    <location>
        <position position="228"/>
    </location>
    <ligand>
        <name>NADP(+)</name>
        <dbReference type="ChEBI" id="CHEBI:58349"/>
    </ligand>
</feature>
<dbReference type="GO" id="GO:0004488">
    <property type="term" value="F:methylenetetrahydrofolate dehydrogenase (NADP+) activity"/>
    <property type="evidence" value="ECO:0007669"/>
    <property type="project" value="UniProtKB-UniRule"/>
</dbReference>
<evidence type="ECO:0000256" key="9">
    <source>
        <dbReference type="ARBA" id="ARBA00023102"/>
    </source>
</evidence>
<evidence type="ECO:0000256" key="11">
    <source>
        <dbReference type="ARBA" id="ARBA00023268"/>
    </source>
</evidence>
<evidence type="ECO:0000256" key="4">
    <source>
        <dbReference type="ARBA" id="ARBA00022605"/>
    </source>
</evidence>
<dbReference type="GO" id="GO:0000105">
    <property type="term" value="P:L-histidine biosynthetic process"/>
    <property type="evidence" value="ECO:0007669"/>
    <property type="project" value="UniProtKB-KW"/>
</dbReference>
<keyword evidence="16" id="KW-1185">Reference proteome</keyword>
<dbReference type="Gene3D" id="3.40.50.10860">
    <property type="entry name" value="Leucine Dehydrogenase, chain A, domain 1"/>
    <property type="match status" value="1"/>
</dbReference>
<reference evidence="15 16" key="1">
    <citation type="journal article" date="2018" name="J. Microbiol.">
        <title>Salicibibacter kimchii gen. nov., sp. nov., a moderately halophilic and alkalitolerant bacterium in the family Bacillaceae, isolated from kimchi.</title>
        <authorList>
            <person name="Jang J.Y."/>
            <person name="Oh Y.J."/>
            <person name="Lim S.K."/>
            <person name="Park H.K."/>
            <person name="Lee C."/>
            <person name="Kim J.Y."/>
            <person name="Lee M.A."/>
            <person name="Choi H.J."/>
        </authorList>
    </citation>
    <scope>NUCLEOTIDE SEQUENCE [LARGE SCALE GENOMIC DNA]</scope>
    <source>
        <strain evidence="15 16">NKC1-1</strain>
    </source>
</reference>
<keyword evidence="6 12" id="KW-0378">Hydrolase</keyword>
<keyword evidence="3 12" id="KW-0554">One-carbon metabolism</keyword>
<dbReference type="Proteomes" id="UP000252100">
    <property type="component" value="Chromosome"/>
</dbReference>
<dbReference type="Pfam" id="PF02882">
    <property type="entry name" value="THF_DHG_CYH_C"/>
    <property type="match status" value="1"/>
</dbReference>
<dbReference type="PROSITE" id="PS00766">
    <property type="entry name" value="THF_DHG_CYH_1"/>
    <property type="match status" value="1"/>
</dbReference>